<evidence type="ECO:0000313" key="4">
    <source>
        <dbReference type="EMBL" id="CAB9499623.1"/>
    </source>
</evidence>
<dbReference type="Gene3D" id="1.10.30.10">
    <property type="entry name" value="High mobility group box domain"/>
    <property type="match status" value="1"/>
</dbReference>
<dbReference type="EMBL" id="CAICTM010000064">
    <property type="protein sequence ID" value="CAB9499623.1"/>
    <property type="molecule type" value="Genomic_DNA"/>
</dbReference>
<keyword evidence="1" id="KW-0238">DNA-binding</keyword>
<feature type="DNA-binding region" description="HMG box" evidence="1">
    <location>
        <begin position="49"/>
        <end position="121"/>
    </location>
</feature>
<dbReference type="GO" id="GO:0005634">
    <property type="term" value="C:nucleus"/>
    <property type="evidence" value="ECO:0007669"/>
    <property type="project" value="UniProtKB-UniRule"/>
</dbReference>
<gene>
    <name evidence="4" type="ORF">SEMRO_65_G036740.1</name>
</gene>
<dbReference type="GO" id="GO:0003677">
    <property type="term" value="F:DNA binding"/>
    <property type="evidence" value="ECO:0007669"/>
    <property type="project" value="UniProtKB-UniRule"/>
</dbReference>
<feature type="region of interest" description="Disordered" evidence="2">
    <location>
        <begin position="34"/>
        <end position="53"/>
    </location>
</feature>
<feature type="region of interest" description="Disordered" evidence="2">
    <location>
        <begin position="105"/>
        <end position="152"/>
    </location>
</feature>
<dbReference type="InterPro" id="IPR036910">
    <property type="entry name" value="HMG_box_dom_sf"/>
</dbReference>
<accession>A0A9N8DAW0</accession>
<dbReference type="Proteomes" id="UP001153069">
    <property type="component" value="Unassembled WGS sequence"/>
</dbReference>
<dbReference type="AlphaFoldDB" id="A0A9N8DAW0"/>
<protein>
    <recommendedName>
        <fullName evidence="3">HMG box domain-containing protein</fullName>
    </recommendedName>
</protein>
<dbReference type="Pfam" id="PF09011">
    <property type="entry name" value="HMG_box_2"/>
    <property type="match status" value="1"/>
</dbReference>
<feature type="domain" description="HMG box" evidence="3">
    <location>
        <begin position="49"/>
        <end position="121"/>
    </location>
</feature>
<keyword evidence="1" id="KW-0539">Nucleus</keyword>
<dbReference type="OrthoDB" id="10601197at2759"/>
<feature type="compositionally biased region" description="Basic residues" evidence="2">
    <location>
        <begin position="41"/>
        <end position="52"/>
    </location>
</feature>
<evidence type="ECO:0000256" key="1">
    <source>
        <dbReference type="PROSITE-ProRule" id="PRU00267"/>
    </source>
</evidence>
<evidence type="ECO:0000313" key="5">
    <source>
        <dbReference type="Proteomes" id="UP001153069"/>
    </source>
</evidence>
<comment type="caution">
    <text evidence="4">The sequence shown here is derived from an EMBL/GenBank/DDBJ whole genome shotgun (WGS) entry which is preliminary data.</text>
</comment>
<name>A0A9N8DAW0_9STRA</name>
<dbReference type="SUPFAM" id="SSF47095">
    <property type="entry name" value="HMG-box"/>
    <property type="match status" value="1"/>
</dbReference>
<dbReference type="PROSITE" id="PS50118">
    <property type="entry name" value="HMG_BOX_2"/>
    <property type="match status" value="1"/>
</dbReference>
<reference evidence="4" key="1">
    <citation type="submission" date="2020-06" db="EMBL/GenBank/DDBJ databases">
        <authorList>
            <consortium name="Plant Systems Biology data submission"/>
        </authorList>
    </citation>
    <scope>NUCLEOTIDE SEQUENCE</scope>
    <source>
        <strain evidence="4">D6</strain>
    </source>
</reference>
<proteinExistence type="predicted"/>
<evidence type="ECO:0000256" key="2">
    <source>
        <dbReference type="SAM" id="MobiDB-lite"/>
    </source>
</evidence>
<dbReference type="InterPro" id="IPR009071">
    <property type="entry name" value="HMG_box_dom"/>
</dbReference>
<dbReference type="CDD" id="cd00084">
    <property type="entry name" value="HMG-box_SF"/>
    <property type="match status" value="1"/>
</dbReference>
<sequence length="152" mass="17187">MESAQAFIAFLRCEAKQAEERAKSLRATALIIEANSQEGRGKKKRKREKRRAPTAYTLFVHENYDNIRKSHGDDDMPSREIMALVGQQWAATSTAERQMWQFRAEQMKHQQQGDEELPELPAPVVAQQQPDDGGGKKRARKQAMVAASAVHV</sequence>
<organism evidence="4 5">
    <name type="scientific">Seminavis robusta</name>
    <dbReference type="NCBI Taxonomy" id="568900"/>
    <lineage>
        <taxon>Eukaryota</taxon>
        <taxon>Sar</taxon>
        <taxon>Stramenopiles</taxon>
        <taxon>Ochrophyta</taxon>
        <taxon>Bacillariophyta</taxon>
        <taxon>Bacillariophyceae</taxon>
        <taxon>Bacillariophycidae</taxon>
        <taxon>Naviculales</taxon>
        <taxon>Naviculaceae</taxon>
        <taxon>Seminavis</taxon>
    </lineage>
</organism>
<evidence type="ECO:0000259" key="3">
    <source>
        <dbReference type="PROSITE" id="PS50118"/>
    </source>
</evidence>
<keyword evidence="5" id="KW-1185">Reference proteome</keyword>
<dbReference type="SMART" id="SM00398">
    <property type="entry name" value="HMG"/>
    <property type="match status" value="1"/>
</dbReference>